<dbReference type="GO" id="GO:0022857">
    <property type="term" value="F:transmembrane transporter activity"/>
    <property type="evidence" value="ECO:0007669"/>
    <property type="project" value="InterPro"/>
</dbReference>
<evidence type="ECO:0000256" key="7">
    <source>
        <dbReference type="SAM" id="Phobius"/>
    </source>
</evidence>
<feature type="transmembrane region" description="Helical" evidence="7">
    <location>
        <begin position="439"/>
        <end position="462"/>
    </location>
</feature>
<evidence type="ECO:0000256" key="1">
    <source>
        <dbReference type="ARBA" id="ARBA00004141"/>
    </source>
</evidence>
<feature type="transmembrane region" description="Helical" evidence="7">
    <location>
        <begin position="344"/>
        <end position="364"/>
    </location>
</feature>
<evidence type="ECO:0000313" key="8">
    <source>
        <dbReference type="EMBL" id="GCB20760.1"/>
    </source>
</evidence>
<protein>
    <submittedName>
        <fullName evidence="8">Uncharacterized transporter C757.13</fullName>
    </submittedName>
</protein>
<evidence type="ECO:0000256" key="6">
    <source>
        <dbReference type="SAM" id="MobiDB-lite"/>
    </source>
</evidence>
<dbReference type="PANTHER" id="PTHR43791">
    <property type="entry name" value="PERMEASE-RELATED"/>
    <property type="match status" value="1"/>
</dbReference>
<proteinExistence type="predicted"/>
<feature type="transmembrane region" description="Helical" evidence="7">
    <location>
        <begin position="376"/>
        <end position="395"/>
    </location>
</feature>
<dbReference type="Gene3D" id="1.20.1250.20">
    <property type="entry name" value="MFS general substrate transporter like domains"/>
    <property type="match status" value="2"/>
</dbReference>
<comment type="subcellular location">
    <subcellularLocation>
        <location evidence="1">Membrane</location>
        <topology evidence="1">Multi-pass membrane protein</topology>
    </subcellularLocation>
</comment>
<comment type="caution">
    <text evidence="8">The sequence shown here is derived from an EMBL/GenBank/DDBJ whole genome shotgun (WGS) entry which is preliminary data.</text>
</comment>
<feature type="transmembrane region" description="Helical" evidence="7">
    <location>
        <begin position="60"/>
        <end position="77"/>
    </location>
</feature>
<evidence type="ECO:0000313" key="9">
    <source>
        <dbReference type="Proteomes" id="UP000286921"/>
    </source>
</evidence>
<accession>A0A401KNA6</accession>
<keyword evidence="2" id="KW-0813">Transport</keyword>
<feature type="transmembrane region" description="Helical" evidence="7">
    <location>
        <begin position="407"/>
        <end position="427"/>
    </location>
</feature>
<feature type="transmembrane region" description="Helical" evidence="7">
    <location>
        <begin position="171"/>
        <end position="191"/>
    </location>
</feature>
<dbReference type="SUPFAM" id="SSF103473">
    <property type="entry name" value="MFS general substrate transporter"/>
    <property type="match status" value="1"/>
</dbReference>
<feature type="transmembrane region" description="Helical" evidence="7">
    <location>
        <begin position="211"/>
        <end position="233"/>
    </location>
</feature>
<dbReference type="InterPro" id="IPR036259">
    <property type="entry name" value="MFS_trans_sf"/>
</dbReference>
<dbReference type="Pfam" id="PF07690">
    <property type="entry name" value="MFS_1"/>
    <property type="match status" value="1"/>
</dbReference>
<gene>
    <name evidence="8" type="ORF">AAWM_03645</name>
</gene>
<dbReference type="EMBL" id="BDHI01000007">
    <property type="protein sequence ID" value="GCB20760.1"/>
    <property type="molecule type" value="Genomic_DNA"/>
</dbReference>
<reference evidence="8 9" key="1">
    <citation type="submission" date="2016-09" db="EMBL/GenBank/DDBJ databases">
        <title>Aspergillus awamori IFM 58123T.</title>
        <authorList>
            <person name="Kusuya Y."/>
            <person name="Shimizu M."/>
            <person name="Takahashi H."/>
            <person name="Yaguchi T."/>
        </authorList>
    </citation>
    <scope>NUCLEOTIDE SEQUENCE [LARGE SCALE GENOMIC DNA]</scope>
    <source>
        <strain evidence="8 9">IFM 58123</strain>
    </source>
</reference>
<name>A0A401KNA6_ASPAW</name>
<keyword evidence="9" id="KW-1185">Reference proteome</keyword>
<dbReference type="PANTHER" id="PTHR43791:SF36">
    <property type="entry name" value="TRANSPORTER, PUTATIVE (AFU_ORTHOLOGUE AFUA_6G08340)-RELATED"/>
    <property type="match status" value="1"/>
</dbReference>
<feature type="region of interest" description="Disordered" evidence="6">
    <location>
        <begin position="1"/>
        <end position="27"/>
    </location>
</feature>
<dbReference type="PRINTS" id="PR01035">
    <property type="entry name" value="TCRTETA"/>
</dbReference>
<keyword evidence="3 7" id="KW-0812">Transmembrane</keyword>
<evidence type="ECO:0000256" key="2">
    <source>
        <dbReference type="ARBA" id="ARBA00022448"/>
    </source>
</evidence>
<dbReference type="Proteomes" id="UP000286921">
    <property type="component" value="Unassembled WGS sequence"/>
</dbReference>
<feature type="transmembrane region" description="Helical" evidence="7">
    <location>
        <begin position="112"/>
        <end position="133"/>
    </location>
</feature>
<evidence type="ECO:0000256" key="4">
    <source>
        <dbReference type="ARBA" id="ARBA00022989"/>
    </source>
</evidence>
<feature type="transmembrane region" description="Helical" evidence="7">
    <location>
        <begin position="280"/>
        <end position="304"/>
    </location>
</feature>
<dbReference type="InterPro" id="IPR011701">
    <property type="entry name" value="MFS"/>
</dbReference>
<organism evidence="8 9">
    <name type="scientific">Aspergillus awamori</name>
    <name type="common">Black koji mold</name>
    <dbReference type="NCBI Taxonomy" id="105351"/>
    <lineage>
        <taxon>Eukaryota</taxon>
        <taxon>Fungi</taxon>
        <taxon>Dikarya</taxon>
        <taxon>Ascomycota</taxon>
        <taxon>Pezizomycotina</taxon>
        <taxon>Eurotiomycetes</taxon>
        <taxon>Eurotiomycetidae</taxon>
        <taxon>Eurotiales</taxon>
        <taxon>Aspergillaceae</taxon>
        <taxon>Aspergillus</taxon>
    </lineage>
</organism>
<evidence type="ECO:0000256" key="3">
    <source>
        <dbReference type="ARBA" id="ARBA00022692"/>
    </source>
</evidence>
<dbReference type="GO" id="GO:0016020">
    <property type="term" value="C:membrane"/>
    <property type="evidence" value="ECO:0007669"/>
    <property type="project" value="UniProtKB-SubCell"/>
</dbReference>
<sequence length="500" mass="54663">MGSKTTVGGMEPPVNNEPPITTHIEHKEPGKGADEALAYVSERGPIEWTDEEEKRLVRKLDLWIIPVLFFVNLFGLFDSQAFSIAALFGMVEDLGLYEILSISPLTLGLNRYSWASSIVYFGGLISLYPLLYIAQRFSLGKVTTGLVAWSGFFSLMMLVVKNFPETMVVRFLYGFQGANIALCTLVTSTWYKTNEQPLRIALWNSGSTTGSVIGQAIDVGPVVYGIIATFILADNPLQARWLKPRERDIAVMRLRANGTGIHSRVFKLDHVKEALLDPQLYALSVAAFGIAFCNAAFGSFGALIVQSIPGLSEKRALVLLIPASAIAVTVIMLSGVLSTIYPKLRVIIGLCFIPPSIAGNVLLWKSNRDNLPSLLGGLYTCVFFYGFFVQWNGLISSNIGGNTKRSIVNATIAILSSVGAIAAPFSFKGSESAQGYPTGIKALLSLQGAMGAAFIFLSFYYVNHNRNKDRKMADMSVVSETESAFSDLTEKQNPYFRYSL</sequence>
<feature type="transmembrane region" description="Helical" evidence="7">
    <location>
        <begin position="316"/>
        <end position="337"/>
    </location>
</feature>
<dbReference type="AlphaFoldDB" id="A0A401KNA6"/>
<keyword evidence="5 7" id="KW-0472">Membrane</keyword>
<keyword evidence="4 7" id="KW-1133">Transmembrane helix</keyword>
<evidence type="ECO:0000256" key="5">
    <source>
        <dbReference type="ARBA" id="ARBA00023136"/>
    </source>
</evidence>
<dbReference type="InterPro" id="IPR001958">
    <property type="entry name" value="Tet-R_TetA/multi-R_MdtG-like"/>
</dbReference>